<comment type="caution">
    <text evidence="3">The sequence shown here is derived from an EMBL/GenBank/DDBJ whole genome shotgun (WGS) entry which is preliminary data.</text>
</comment>
<organism evidence="3 4">
    <name type="scientific">Lysinibacillus piscis</name>
    <dbReference type="NCBI Taxonomy" id="2518931"/>
    <lineage>
        <taxon>Bacteria</taxon>
        <taxon>Bacillati</taxon>
        <taxon>Bacillota</taxon>
        <taxon>Bacilli</taxon>
        <taxon>Bacillales</taxon>
        <taxon>Bacillaceae</taxon>
        <taxon>Lysinibacillus</taxon>
    </lineage>
</organism>
<keyword evidence="1" id="KW-1133">Transmembrane helix</keyword>
<evidence type="ECO:0000256" key="1">
    <source>
        <dbReference type="SAM" id="Phobius"/>
    </source>
</evidence>
<proteinExistence type="predicted"/>
<keyword evidence="4" id="KW-1185">Reference proteome</keyword>
<evidence type="ECO:0000313" key="3">
    <source>
        <dbReference type="EMBL" id="GLC90077.1"/>
    </source>
</evidence>
<evidence type="ECO:0000259" key="2">
    <source>
        <dbReference type="Pfam" id="PF09648"/>
    </source>
</evidence>
<accession>A0ABQ5NP36</accession>
<sequence length="272" mass="31710">MDWNKTKTIFIAVFLILNIFLYMLYLNRYTEAQNVETQILGEKTIEARLKDDNITYGVLPSNIESATYISAKVHHFTDKDFTNNNQQVTIKDDVHAVVTFAEPLKLPNINTELSFTEFLKTNVYEGASYALWTIDHEERVAIFFQKANNRMFYYNKRGLLKVYWNAENEITMYEQTMVDNIEEMEQQENVLPPLQILQALYVKGILKQDSHITQVRLGYSALVYLTQTQVLVPTWEVQVKLSDGNVEEYFVNAVDGKMIEIQVDMQEEDLES</sequence>
<name>A0ABQ5NP36_9BACI</name>
<dbReference type="InterPro" id="IPR018604">
    <property type="entry name" value="YycI-like"/>
</dbReference>
<dbReference type="Gene3D" id="2.40.128.690">
    <property type="entry name" value="YycH protein, domain 3-like"/>
    <property type="match status" value="1"/>
</dbReference>
<reference evidence="3" key="1">
    <citation type="submission" date="2022-08" db="EMBL/GenBank/DDBJ databases">
        <title>Draft genome sequence of Lysinibacillus sp. strain KH24.</title>
        <authorList>
            <person name="Kanbe H."/>
            <person name="Itoh H."/>
        </authorList>
    </citation>
    <scope>NUCLEOTIDE SEQUENCE</scope>
    <source>
        <strain evidence="3">KH24</strain>
    </source>
</reference>
<gene>
    <name evidence="3" type="ORF">LYSBPC_32040</name>
</gene>
<keyword evidence="1" id="KW-0812">Transmembrane</keyword>
<feature type="transmembrane region" description="Helical" evidence="1">
    <location>
        <begin position="9"/>
        <end position="26"/>
    </location>
</feature>
<dbReference type="Proteomes" id="UP001065593">
    <property type="component" value="Unassembled WGS sequence"/>
</dbReference>
<protein>
    <recommendedName>
        <fullName evidence="2">Regulatory protein YycH-like domain-containing protein</fullName>
    </recommendedName>
</protein>
<keyword evidence="1" id="KW-0472">Membrane</keyword>
<dbReference type="Pfam" id="PF09648">
    <property type="entry name" value="YycI"/>
    <property type="match status" value="1"/>
</dbReference>
<feature type="domain" description="Regulatory protein YycH-like" evidence="2">
    <location>
        <begin position="42"/>
        <end position="254"/>
    </location>
</feature>
<dbReference type="EMBL" id="BRZA01000005">
    <property type="protein sequence ID" value="GLC90077.1"/>
    <property type="molecule type" value="Genomic_DNA"/>
</dbReference>
<evidence type="ECO:0000313" key="4">
    <source>
        <dbReference type="Proteomes" id="UP001065593"/>
    </source>
</evidence>